<dbReference type="OMA" id="QMQNNEQ"/>
<dbReference type="InParanoid" id="Q23B01"/>
<feature type="coiled-coil region" evidence="1">
    <location>
        <begin position="260"/>
        <end position="346"/>
    </location>
</feature>
<feature type="compositionally biased region" description="Polar residues" evidence="2">
    <location>
        <begin position="634"/>
        <end position="648"/>
    </location>
</feature>
<organism evidence="3 4">
    <name type="scientific">Tetrahymena thermophila (strain SB210)</name>
    <dbReference type="NCBI Taxonomy" id="312017"/>
    <lineage>
        <taxon>Eukaryota</taxon>
        <taxon>Sar</taxon>
        <taxon>Alveolata</taxon>
        <taxon>Ciliophora</taxon>
        <taxon>Intramacronucleata</taxon>
        <taxon>Oligohymenophorea</taxon>
        <taxon>Hymenostomatida</taxon>
        <taxon>Tetrahymenina</taxon>
        <taxon>Tetrahymenidae</taxon>
        <taxon>Tetrahymena</taxon>
    </lineage>
</organism>
<dbReference type="KEGG" id="tet:TTHERM_00653760"/>
<feature type="coiled-coil region" evidence="1">
    <location>
        <begin position="382"/>
        <end position="409"/>
    </location>
</feature>
<evidence type="ECO:0000256" key="2">
    <source>
        <dbReference type="SAM" id="MobiDB-lite"/>
    </source>
</evidence>
<feature type="region of interest" description="Disordered" evidence="2">
    <location>
        <begin position="621"/>
        <end position="656"/>
    </location>
</feature>
<keyword evidence="4" id="KW-1185">Reference proteome</keyword>
<dbReference type="OrthoDB" id="297041at2759"/>
<accession>Q23B01</accession>
<evidence type="ECO:0000313" key="4">
    <source>
        <dbReference type="Proteomes" id="UP000009168"/>
    </source>
</evidence>
<dbReference type="EMBL" id="GG662720">
    <property type="protein sequence ID" value="EAR93683.2"/>
    <property type="molecule type" value="Genomic_DNA"/>
</dbReference>
<protein>
    <submittedName>
        <fullName evidence="3">Scp-like extracellular protein</fullName>
    </submittedName>
</protein>
<reference evidence="4" key="1">
    <citation type="journal article" date="2006" name="PLoS Biol.">
        <title>Macronuclear genome sequence of the ciliate Tetrahymena thermophila, a model eukaryote.</title>
        <authorList>
            <person name="Eisen J.A."/>
            <person name="Coyne R.S."/>
            <person name="Wu M."/>
            <person name="Wu D."/>
            <person name="Thiagarajan M."/>
            <person name="Wortman J.R."/>
            <person name="Badger J.H."/>
            <person name="Ren Q."/>
            <person name="Amedeo P."/>
            <person name="Jones K.M."/>
            <person name="Tallon L.J."/>
            <person name="Delcher A.L."/>
            <person name="Salzberg S.L."/>
            <person name="Silva J.C."/>
            <person name="Haas B.J."/>
            <person name="Majoros W.H."/>
            <person name="Farzad M."/>
            <person name="Carlton J.M."/>
            <person name="Smith R.K. Jr."/>
            <person name="Garg J."/>
            <person name="Pearlman R.E."/>
            <person name="Karrer K.M."/>
            <person name="Sun L."/>
            <person name="Manning G."/>
            <person name="Elde N.C."/>
            <person name="Turkewitz A.P."/>
            <person name="Asai D.J."/>
            <person name="Wilkes D.E."/>
            <person name="Wang Y."/>
            <person name="Cai H."/>
            <person name="Collins K."/>
            <person name="Stewart B.A."/>
            <person name="Lee S.R."/>
            <person name="Wilamowska K."/>
            <person name="Weinberg Z."/>
            <person name="Ruzzo W.L."/>
            <person name="Wloga D."/>
            <person name="Gaertig J."/>
            <person name="Frankel J."/>
            <person name="Tsao C.-C."/>
            <person name="Gorovsky M.A."/>
            <person name="Keeling P.J."/>
            <person name="Waller R.F."/>
            <person name="Patron N.J."/>
            <person name="Cherry J.M."/>
            <person name="Stover N.A."/>
            <person name="Krieger C.J."/>
            <person name="del Toro C."/>
            <person name="Ryder H.F."/>
            <person name="Williamson S.C."/>
            <person name="Barbeau R.A."/>
            <person name="Hamilton E.P."/>
            <person name="Orias E."/>
        </authorList>
    </citation>
    <scope>NUCLEOTIDE SEQUENCE [LARGE SCALE GENOMIC DNA]</scope>
    <source>
        <strain evidence="4">SB210</strain>
    </source>
</reference>
<dbReference type="RefSeq" id="XP_001013928.2">
    <property type="nucleotide sequence ID" value="XM_001013928.2"/>
</dbReference>
<evidence type="ECO:0000256" key="1">
    <source>
        <dbReference type="SAM" id="Coils"/>
    </source>
</evidence>
<proteinExistence type="predicted"/>
<dbReference type="eggNOG" id="ENOG502SI6C">
    <property type="taxonomic scope" value="Eukaryota"/>
</dbReference>
<dbReference type="Proteomes" id="UP000009168">
    <property type="component" value="Unassembled WGS sequence"/>
</dbReference>
<dbReference type="GeneID" id="7842214"/>
<dbReference type="AlphaFoldDB" id="Q23B01"/>
<dbReference type="HOGENOM" id="CLU_414184_0_0_1"/>
<sequence>MSSMEETSITAGQKLNITAVPLFQLDVNYDSLKKLLDTIDGSIMKCQKQIDSVKVDVGTKSKVDDICNSLKYMAKATDIYDQNFVKILQNSLNKEQFKLGKGRIDQETEPICQKFNMIGNACTYLYQTLVKQDEKINKLEQIINTKADDKGLKEKIKKSKNKLKEKIQDTCKELEDRVAQCEKTSANQMGNVDALIKDVERRTIWKIQDCQDLLSKRVNEEFVNEAIANLEKSMKDQINQLTGGGSDKLDKIQSKINSKLQEIDDNVNEKTKQLKQAIKDLETSCKTKYVTTDKFLETNKTMTDRISQLQVRLKAMETELDYSEVIDDHKNQFVQYDHRIKQIQAEVDKHLNNQLSNDEMKGYETLLKKLDPHKLCQIEADLRVNEENIIRHEERIAALQSDMKRKLESIDFFSCMQSLPNEQGGGMKPEEIKKLIYDMMPKQLIDEEKYRKIQRDLNEVNYKIENAGEIERRVTRIFKEIDINNVIKQLKQKANSDDVKKDQCNMESRFAQLSEMVSFIRRDLDNLQLLIKKNVMNNSQVTASTQMGIESSSLLTTKKLFPINCLSCGPQAHTQQTITFVKQRGDRMSRADILNRSMVEYNVVPEQTSSSIQQDEKVIFNNPSIPTPKKQVNPYGTQQRARPYSATTRKQKTVNN</sequence>
<keyword evidence="1" id="KW-0175">Coiled coil</keyword>
<evidence type="ECO:0000313" key="3">
    <source>
        <dbReference type="EMBL" id="EAR93683.2"/>
    </source>
</evidence>
<gene>
    <name evidence="3" type="ORF">TTHERM_00653760</name>
</gene>
<name>Q23B01_TETTS</name>
<feature type="coiled-coil region" evidence="1">
    <location>
        <begin position="153"/>
        <end position="184"/>
    </location>
</feature>